<gene>
    <name evidence="8" type="ORF">Rcae01_05049</name>
</gene>
<dbReference type="SUPFAM" id="SSF88946">
    <property type="entry name" value="Sigma2 domain of RNA polymerase sigma factors"/>
    <property type="match status" value="1"/>
</dbReference>
<proteinExistence type="inferred from homology"/>
<dbReference type="InterPro" id="IPR014284">
    <property type="entry name" value="RNA_pol_sigma-70_dom"/>
</dbReference>
<reference evidence="8 9" key="1">
    <citation type="submission" date="2024-02" db="EMBL/GenBank/DDBJ databases">
        <title>Rhodopirellula caenicola NBRC 110016.</title>
        <authorList>
            <person name="Ichikawa N."/>
            <person name="Katano-Makiyama Y."/>
            <person name="Hidaka K."/>
        </authorList>
    </citation>
    <scope>NUCLEOTIDE SEQUENCE [LARGE SCALE GENOMIC DNA]</scope>
    <source>
        <strain evidence="8 9">NBRC 110016</strain>
    </source>
</reference>
<feature type="domain" description="RNA polymerase sigma-70 region 2" evidence="6">
    <location>
        <begin position="24"/>
        <end position="89"/>
    </location>
</feature>
<feature type="region of interest" description="Disordered" evidence="5">
    <location>
        <begin position="179"/>
        <end position="240"/>
    </location>
</feature>
<dbReference type="InterPro" id="IPR036388">
    <property type="entry name" value="WH-like_DNA-bd_sf"/>
</dbReference>
<comment type="caution">
    <text evidence="8">The sequence shown here is derived from an EMBL/GenBank/DDBJ whole genome shotgun (WGS) entry which is preliminary data.</text>
</comment>
<organism evidence="8 9">
    <name type="scientific">Novipirellula caenicola</name>
    <dbReference type="NCBI Taxonomy" id="1536901"/>
    <lineage>
        <taxon>Bacteria</taxon>
        <taxon>Pseudomonadati</taxon>
        <taxon>Planctomycetota</taxon>
        <taxon>Planctomycetia</taxon>
        <taxon>Pirellulales</taxon>
        <taxon>Pirellulaceae</taxon>
        <taxon>Novipirellula</taxon>
    </lineage>
</organism>
<feature type="domain" description="RNA polymerase sigma factor 70 region 4 type 2" evidence="7">
    <location>
        <begin position="120"/>
        <end position="172"/>
    </location>
</feature>
<evidence type="ECO:0000313" key="8">
    <source>
        <dbReference type="EMBL" id="GAA5509549.1"/>
    </source>
</evidence>
<comment type="similarity">
    <text evidence="1">Belongs to the sigma-70 factor family. ECF subfamily.</text>
</comment>
<protein>
    <recommendedName>
        <fullName evidence="10">RNA polymerase sigma factor</fullName>
    </recommendedName>
</protein>
<dbReference type="CDD" id="cd06171">
    <property type="entry name" value="Sigma70_r4"/>
    <property type="match status" value="1"/>
</dbReference>
<evidence type="ECO:0000256" key="3">
    <source>
        <dbReference type="ARBA" id="ARBA00023082"/>
    </source>
</evidence>
<keyword evidence="2" id="KW-0805">Transcription regulation</keyword>
<dbReference type="EMBL" id="BAABRO010000014">
    <property type="protein sequence ID" value="GAA5509549.1"/>
    <property type="molecule type" value="Genomic_DNA"/>
</dbReference>
<dbReference type="Pfam" id="PF04542">
    <property type="entry name" value="Sigma70_r2"/>
    <property type="match status" value="1"/>
</dbReference>
<evidence type="ECO:0000313" key="9">
    <source>
        <dbReference type="Proteomes" id="UP001416858"/>
    </source>
</evidence>
<accession>A0ABP9VWM8</accession>
<evidence type="ECO:0000256" key="2">
    <source>
        <dbReference type="ARBA" id="ARBA00023015"/>
    </source>
</evidence>
<dbReference type="PANTHER" id="PTHR43133">
    <property type="entry name" value="RNA POLYMERASE ECF-TYPE SIGMA FACTO"/>
    <property type="match status" value="1"/>
</dbReference>
<dbReference type="InterPro" id="IPR039425">
    <property type="entry name" value="RNA_pol_sigma-70-like"/>
</dbReference>
<dbReference type="Gene3D" id="1.10.1740.10">
    <property type="match status" value="1"/>
</dbReference>
<dbReference type="InterPro" id="IPR013325">
    <property type="entry name" value="RNA_pol_sigma_r2"/>
</dbReference>
<dbReference type="Pfam" id="PF08281">
    <property type="entry name" value="Sigma70_r4_2"/>
    <property type="match status" value="1"/>
</dbReference>
<dbReference type="InterPro" id="IPR007627">
    <property type="entry name" value="RNA_pol_sigma70_r2"/>
</dbReference>
<dbReference type="SUPFAM" id="SSF88659">
    <property type="entry name" value="Sigma3 and sigma4 domains of RNA polymerase sigma factors"/>
    <property type="match status" value="1"/>
</dbReference>
<evidence type="ECO:0000259" key="6">
    <source>
        <dbReference type="Pfam" id="PF04542"/>
    </source>
</evidence>
<dbReference type="NCBIfam" id="TIGR02937">
    <property type="entry name" value="sigma70-ECF"/>
    <property type="match status" value="1"/>
</dbReference>
<feature type="compositionally biased region" description="Polar residues" evidence="5">
    <location>
        <begin position="187"/>
        <end position="202"/>
    </location>
</feature>
<dbReference type="Gene3D" id="1.10.10.10">
    <property type="entry name" value="Winged helix-like DNA-binding domain superfamily/Winged helix DNA-binding domain"/>
    <property type="match status" value="1"/>
</dbReference>
<keyword evidence="3" id="KW-0731">Sigma factor</keyword>
<evidence type="ECO:0000256" key="1">
    <source>
        <dbReference type="ARBA" id="ARBA00010641"/>
    </source>
</evidence>
<name>A0ABP9VWM8_9BACT</name>
<evidence type="ECO:0000256" key="4">
    <source>
        <dbReference type="ARBA" id="ARBA00023163"/>
    </source>
</evidence>
<dbReference type="InterPro" id="IPR013249">
    <property type="entry name" value="RNA_pol_sigma70_r4_t2"/>
</dbReference>
<dbReference type="Proteomes" id="UP001416858">
    <property type="component" value="Unassembled WGS sequence"/>
</dbReference>
<evidence type="ECO:0008006" key="10">
    <source>
        <dbReference type="Google" id="ProtNLM"/>
    </source>
</evidence>
<dbReference type="InterPro" id="IPR013324">
    <property type="entry name" value="RNA_pol_sigma_r3/r4-like"/>
</dbReference>
<keyword evidence="9" id="KW-1185">Reference proteome</keyword>
<evidence type="ECO:0000256" key="5">
    <source>
        <dbReference type="SAM" id="MobiDB-lite"/>
    </source>
</evidence>
<dbReference type="PANTHER" id="PTHR43133:SF51">
    <property type="entry name" value="RNA POLYMERASE SIGMA FACTOR"/>
    <property type="match status" value="1"/>
</dbReference>
<sequence>MDNAEFIDGLRRHDPVAARHLNECFVPSVWRFVYARVDRDTHLAEDIVAESVLALVAAAASETKIDHPAAWMRTVALRRIQDHFRAAARVQHLIEQAQQQTQVIDEQDPAAKHDQKLKRQNVRQAMDDLPETYRLVLEWKYVDQASVKLIANRLGATEKSAESVLYRARQALRNQLNKHHFDPPQSAAATMPQNTMPQNTGGSPAKGDTANPTKPSSGESESSLQKGRPPVFQPRLARES</sequence>
<feature type="compositionally biased region" description="Polar residues" evidence="5">
    <location>
        <begin position="210"/>
        <end position="225"/>
    </location>
</feature>
<keyword evidence="4" id="KW-0804">Transcription</keyword>
<evidence type="ECO:0000259" key="7">
    <source>
        <dbReference type="Pfam" id="PF08281"/>
    </source>
</evidence>